<dbReference type="RefSeq" id="WP_167696230.1">
    <property type="nucleotide sequence ID" value="NZ_CP118181.1"/>
</dbReference>
<dbReference type="EMBL" id="JAATLM010000001">
    <property type="protein sequence ID" value="NIZ68728.1"/>
    <property type="molecule type" value="Genomic_DNA"/>
</dbReference>
<dbReference type="HAMAP" id="MF_00177">
    <property type="entry name" value="Lys_tRNA_synth_class1"/>
    <property type="match status" value="1"/>
</dbReference>
<dbReference type="InterPro" id="IPR042078">
    <property type="entry name" value="Lys-tRNA-ligase_SC_fold"/>
</dbReference>
<dbReference type="InterPro" id="IPR001412">
    <property type="entry name" value="aa-tRNA-synth_I_CS"/>
</dbReference>
<evidence type="ECO:0000313" key="11">
    <source>
        <dbReference type="EMBL" id="NIZ68728.1"/>
    </source>
</evidence>
<evidence type="ECO:0000256" key="6">
    <source>
        <dbReference type="ARBA" id="ARBA00022840"/>
    </source>
</evidence>
<dbReference type="InterPro" id="IPR014729">
    <property type="entry name" value="Rossmann-like_a/b/a_fold"/>
</dbReference>
<evidence type="ECO:0000256" key="2">
    <source>
        <dbReference type="ARBA" id="ARBA00005594"/>
    </source>
</evidence>
<feature type="short sequence motif" description="'KMSKS' region" evidence="10">
    <location>
        <begin position="288"/>
        <end position="292"/>
    </location>
</feature>
<evidence type="ECO:0000256" key="10">
    <source>
        <dbReference type="HAMAP-Rule" id="MF_00177"/>
    </source>
</evidence>
<dbReference type="Pfam" id="PF01921">
    <property type="entry name" value="tRNA-synt_1f"/>
    <property type="match status" value="1"/>
</dbReference>
<dbReference type="PANTHER" id="PTHR37940:SF1">
    <property type="entry name" value="LYSINE--TRNA LIGASE"/>
    <property type="match status" value="1"/>
</dbReference>
<dbReference type="GO" id="GO:0005737">
    <property type="term" value="C:cytoplasm"/>
    <property type="evidence" value="ECO:0007669"/>
    <property type="project" value="UniProtKB-SubCell"/>
</dbReference>
<comment type="caution">
    <text evidence="10">Lacks conserved residue(s) required for the propagation of feature annotation.</text>
</comment>
<accession>A0A968GET9</accession>
<keyword evidence="12" id="KW-1185">Reference proteome</keyword>
<evidence type="ECO:0000256" key="8">
    <source>
        <dbReference type="ARBA" id="ARBA00023146"/>
    </source>
</evidence>
<dbReference type="EC" id="6.1.1.6" evidence="10"/>
<evidence type="ECO:0000256" key="1">
    <source>
        <dbReference type="ARBA" id="ARBA00004496"/>
    </source>
</evidence>
<proteinExistence type="inferred from homology"/>
<evidence type="ECO:0000256" key="4">
    <source>
        <dbReference type="ARBA" id="ARBA00022598"/>
    </source>
</evidence>
<keyword evidence="3 10" id="KW-0963">Cytoplasm</keyword>
<comment type="catalytic activity">
    <reaction evidence="9 10">
        <text>tRNA(Lys) + L-lysine + ATP = L-lysyl-tRNA(Lys) + AMP + diphosphate</text>
        <dbReference type="Rhea" id="RHEA:20792"/>
        <dbReference type="Rhea" id="RHEA-COMP:9696"/>
        <dbReference type="Rhea" id="RHEA-COMP:9697"/>
        <dbReference type="ChEBI" id="CHEBI:30616"/>
        <dbReference type="ChEBI" id="CHEBI:32551"/>
        <dbReference type="ChEBI" id="CHEBI:33019"/>
        <dbReference type="ChEBI" id="CHEBI:78442"/>
        <dbReference type="ChEBI" id="CHEBI:78529"/>
        <dbReference type="ChEBI" id="CHEBI:456215"/>
        <dbReference type="EC" id="6.1.1.6"/>
    </reaction>
</comment>
<comment type="similarity">
    <text evidence="2 10">Belongs to the class-I aminoacyl-tRNA synthetase family.</text>
</comment>
<dbReference type="PANTHER" id="PTHR37940">
    <property type="entry name" value="LYSINE--TRNA LIGASE"/>
    <property type="match status" value="1"/>
</dbReference>
<dbReference type="InterPro" id="IPR020751">
    <property type="entry name" value="aa-tRNA-synth_I_codon-bd_sub2"/>
</dbReference>
<evidence type="ECO:0000313" key="12">
    <source>
        <dbReference type="Proteomes" id="UP000778951"/>
    </source>
</evidence>
<name>A0A968GET9_9SPIO</name>
<keyword evidence="4 10" id="KW-0436">Ligase</keyword>
<keyword evidence="6 10" id="KW-0067">ATP-binding</keyword>
<dbReference type="Gene3D" id="6.10.20.10">
    <property type="entry name" value="Lysine tRNA ligase, stem contact fold domain"/>
    <property type="match status" value="1"/>
</dbReference>
<dbReference type="Gene3D" id="3.40.50.620">
    <property type="entry name" value="HUPs"/>
    <property type="match status" value="1"/>
</dbReference>
<comment type="caution">
    <text evidence="11">The sequence shown here is derived from an EMBL/GenBank/DDBJ whole genome shotgun (WGS) entry which is preliminary data.</text>
</comment>
<dbReference type="SUPFAM" id="SSF48163">
    <property type="entry name" value="An anticodon-binding domain of class I aminoacyl-tRNA synthetases"/>
    <property type="match status" value="1"/>
</dbReference>
<dbReference type="NCBIfam" id="TIGR00467">
    <property type="entry name" value="lysS_arch"/>
    <property type="match status" value="1"/>
</dbReference>
<dbReference type="GO" id="GO:0005524">
    <property type="term" value="F:ATP binding"/>
    <property type="evidence" value="ECO:0007669"/>
    <property type="project" value="UniProtKB-UniRule"/>
</dbReference>
<dbReference type="Gene3D" id="1.10.10.770">
    <property type="match status" value="1"/>
</dbReference>
<dbReference type="Proteomes" id="UP000778951">
    <property type="component" value="Unassembled WGS sequence"/>
</dbReference>
<dbReference type="AlphaFoldDB" id="A0A968GET9"/>
<evidence type="ECO:0000256" key="7">
    <source>
        <dbReference type="ARBA" id="ARBA00022917"/>
    </source>
</evidence>
<dbReference type="SUPFAM" id="SSF52374">
    <property type="entry name" value="Nucleotidylyl transferase"/>
    <property type="match status" value="1"/>
</dbReference>
<dbReference type="Gene3D" id="1.10.10.350">
    <property type="match status" value="1"/>
</dbReference>
<feature type="short sequence motif" description="'HIGH' region" evidence="10">
    <location>
        <begin position="38"/>
        <end position="46"/>
    </location>
</feature>
<dbReference type="GO" id="GO:0000049">
    <property type="term" value="F:tRNA binding"/>
    <property type="evidence" value="ECO:0007669"/>
    <property type="project" value="InterPro"/>
</dbReference>
<gene>
    <name evidence="10" type="primary">lysS</name>
    <name evidence="11" type="ORF">HCT48_00625</name>
</gene>
<reference evidence="11" key="1">
    <citation type="submission" date="2020-03" db="EMBL/GenBank/DDBJ databases">
        <title>Spirochaetal bacteria isolated from arthropods constitute a novel genus Entomospira genus novum within the order Spirochaetales.</title>
        <authorList>
            <person name="Grana-Miraglia L."/>
            <person name="Sikutova S."/>
            <person name="Fingerle V."/>
            <person name="Sing A."/>
            <person name="Castillo-Ramirez S."/>
            <person name="Margos G."/>
            <person name="Rudolf I."/>
        </authorList>
    </citation>
    <scope>NUCLEOTIDE SEQUENCE</scope>
    <source>
        <strain evidence="11">BR149</strain>
    </source>
</reference>
<dbReference type="GO" id="GO:0004824">
    <property type="term" value="F:lysine-tRNA ligase activity"/>
    <property type="evidence" value="ECO:0007669"/>
    <property type="project" value="UniProtKB-UniRule"/>
</dbReference>
<keyword evidence="5 10" id="KW-0547">Nucleotide-binding</keyword>
<dbReference type="GO" id="GO:0006430">
    <property type="term" value="P:lysyl-tRNA aminoacylation"/>
    <property type="evidence" value="ECO:0007669"/>
    <property type="project" value="UniProtKB-UniRule"/>
</dbReference>
<dbReference type="PROSITE" id="PS00178">
    <property type="entry name" value="AA_TRNA_LIGASE_I"/>
    <property type="match status" value="1"/>
</dbReference>
<organism evidence="11 12">
    <name type="scientific">Entomospira culicis</name>
    <dbReference type="NCBI Taxonomy" id="2719989"/>
    <lineage>
        <taxon>Bacteria</taxon>
        <taxon>Pseudomonadati</taxon>
        <taxon>Spirochaetota</taxon>
        <taxon>Spirochaetia</taxon>
        <taxon>Spirochaetales</taxon>
        <taxon>Spirochaetaceae</taxon>
        <taxon>Entomospira</taxon>
    </lineage>
</organism>
<keyword evidence="8 10" id="KW-0030">Aminoacyl-tRNA synthetase</keyword>
<dbReference type="InterPro" id="IPR008925">
    <property type="entry name" value="aa_tRNA-synth_I_cd-bd_sf"/>
</dbReference>
<keyword evidence="7 10" id="KW-0648">Protein biosynthesis</keyword>
<evidence type="ECO:0000256" key="9">
    <source>
        <dbReference type="ARBA" id="ARBA00048573"/>
    </source>
</evidence>
<dbReference type="InterPro" id="IPR002904">
    <property type="entry name" value="Lys-tRNA-ligase"/>
</dbReference>
<evidence type="ECO:0000256" key="3">
    <source>
        <dbReference type="ARBA" id="ARBA00022490"/>
    </source>
</evidence>
<sequence>MTREERTLAGHWADIWADRIVRERGEKDQYTCASGITPSGTVHIGNFREIISTQLVYQALKDLGKDARFLYSWDDYDVFRKVPKNMPKQELLAQYLRKPIDAVPDVYGKEESYARANEVYVEELLPLVGINPTYLYQSKKYRAHHYAEQMRIALQAREAIRAQLNTHRTHDLEEAWFPISIFCEACERDQTTVEAYDGEYHITYTCQSCNHHATTDIRTSSSVKLPWRIDWPMRWAYEQVDFEPAGKDHHSEGGSFDTARLTSQETYNWPAPVTFMYEFVSIKGGTGKISSSGGEVIDLSDCLEIYQPEIVRYLFAGTRTNASFAISFDLDVIKIYEDYDRCERSYYQQKPASLEDKKFKKWAKEARIYELSQLDKPEATMPYQVPFRHLTTLLQIHAGDIEATLAHLHDLPVHQRDKVKTRAICAWNWIQNCAPAEFTFTLQTTKPADWQLNSVEQAILTRLIAILPALDIDNEETFGIKLYNIAKEMEIDSALMFTTIYRALLGQEKGPRLINFLFTLGKTRLQELLRLYQ</sequence>
<evidence type="ECO:0000256" key="5">
    <source>
        <dbReference type="ARBA" id="ARBA00022741"/>
    </source>
</evidence>
<protein>
    <recommendedName>
        <fullName evidence="10">Lysine--tRNA ligase</fullName>
        <ecNumber evidence="10">6.1.1.6</ecNumber>
    </recommendedName>
    <alternativeName>
        <fullName evidence="10">Lysyl-tRNA synthetase</fullName>
        <shortName evidence="10">LysRS</shortName>
    </alternativeName>
</protein>
<comment type="subcellular location">
    <subcellularLocation>
        <location evidence="1 10">Cytoplasm</location>
    </subcellularLocation>
</comment>